<dbReference type="AlphaFoldDB" id="A0A0V9UN65"/>
<gene>
    <name evidence="1" type="ORF">Z045_09000</name>
</gene>
<protein>
    <submittedName>
        <fullName evidence="1">Uncharacterized protein</fullName>
    </submittedName>
</protein>
<reference evidence="1 2" key="2">
    <citation type="journal article" date="2016" name="Genome Announc.">
        <title>Draft Genome Sequence of a Versatile Hydrocarbon-Degrading Bacterium, Rhodococcus pyridinivorans Strain KG-16, Collected from Oil Fields in India.</title>
        <authorList>
            <person name="Aggarwal R.K."/>
            <person name="Dawar C."/>
            <person name="Phanindranath R."/>
            <person name="Mutnuri L."/>
            <person name="Dayal A.M."/>
        </authorList>
    </citation>
    <scope>NUCLEOTIDE SEQUENCE [LARGE SCALE GENOMIC DNA]</scope>
    <source>
        <strain evidence="1 2">KG-16</strain>
    </source>
</reference>
<sequence length="265" mass="29539">MNSAWQKFNRAEQHEQELRRHVEEYRSLDPVRFELSHNGADTSARTVELTWTACIDHPIPDAFGLILGDLLTNLRATLDHALYAHAMAHHRSNGSAGEGPKPNKMKYPIRHDEKQWVGDMQRDITPHISSAFFSAMKDQQPFAARGAALRLDVLDNLVNIDKHRTINVVEYGMFDFSETKLSQTEGAVLSPVDLPLRDGEPVAVLRMPRPDGQSMRALPYDGLISFSESIDVLGTRMGLLGVSAALVATTKDALEELQRAAGTDW</sequence>
<dbReference type="Proteomes" id="UP000053060">
    <property type="component" value="Unassembled WGS sequence"/>
</dbReference>
<accession>A0A0V9UN65</accession>
<comment type="caution">
    <text evidence="1">The sequence shown here is derived from an EMBL/GenBank/DDBJ whole genome shotgun (WGS) entry which is preliminary data.</text>
</comment>
<evidence type="ECO:0000313" key="1">
    <source>
        <dbReference type="EMBL" id="KSZ59438.1"/>
    </source>
</evidence>
<dbReference type="EMBL" id="AZXY01000003">
    <property type="protein sequence ID" value="KSZ59438.1"/>
    <property type="molecule type" value="Genomic_DNA"/>
</dbReference>
<evidence type="ECO:0000313" key="2">
    <source>
        <dbReference type="Proteomes" id="UP000053060"/>
    </source>
</evidence>
<name>A0A0V9UN65_9NOCA</name>
<reference evidence="2" key="1">
    <citation type="submission" date="2015-01" db="EMBL/GenBank/DDBJ databases">
        <title>Draft genome sequence of Rhodococcus pyridinivorans strain KG-16, a hydrocarbon-degrading bacterium.</title>
        <authorList>
            <person name="Aggarwal R.K."/>
            <person name="Dawar C."/>
        </authorList>
    </citation>
    <scope>NUCLEOTIDE SEQUENCE [LARGE SCALE GENOMIC DNA]</scope>
    <source>
        <strain evidence="2">KG-16</strain>
    </source>
</reference>
<organism evidence="1 2">
    <name type="scientific">Rhodococcus pyridinivorans KG-16</name>
    <dbReference type="NCBI Taxonomy" id="1441730"/>
    <lineage>
        <taxon>Bacteria</taxon>
        <taxon>Bacillati</taxon>
        <taxon>Actinomycetota</taxon>
        <taxon>Actinomycetes</taxon>
        <taxon>Mycobacteriales</taxon>
        <taxon>Nocardiaceae</taxon>
        <taxon>Rhodococcus</taxon>
    </lineage>
</organism>
<dbReference type="PATRIC" id="fig|1441730.3.peg.1870"/>
<proteinExistence type="predicted"/>
<dbReference type="RefSeq" id="WP_060651523.1">
    <property type="nucleotide sequence ID" value="NZ_AZXY01000003.1"/>
</dbReference>